<keyword evidence="2" id="KW-1185">Reference proteome</keyword>
<protein>
    <recommendedName>
        <fullName evidence="3">RNase H type-1 domain-containing protein</fullName>
    </recommendedName>
</protein>
<sequence length="85" mass="9988">MIEEIQKYMETTHAQIKHTFREGNGLANFLANHAMNYKGLIQYTTFLKLPIQVRKILNNDKSQLPNMRIKTRRINLVNNLSTQTQ</sequence>
<accession>A0AAF0V5H1</accession>
<evidence type="ECO:0000313" key="2">
    <source>
        <dbReference type="Proteomes" id="UP001234989"/>
    </source>
</evidence>
<evidence type="ECO:0000313" key="1">
    <source>
        <dbReference type="EMBL" id="WMV58642.1"/>
    </source>
</evidence>
<dbReference type="Proteomes" id="UP001234989">
    <property type="component" value="Chromosome 12"/>
</dbReference>
<reference evidence="1" key="1">
    <citation type="submission" date="2023-08" db="EMBL/GenBank/DDBJ databases">
        <title>A de novo genome assembly of Solanum verrucosum Schlechtendal, a Mexican diploid species geographically isolated from the other diploid A-genome species in potato relatives.</title>
        <authorList>
            <person name="Hosaka K."/>
        </authorList>
    </citation>
    <scope>NUCLEOTIDE SEQUENCE</scope>
    <source>
        <tissue evidence="1">Young leaves</tissue>
    </source>
</reference>
<name>A0AAF0V5H1_SOLVR</name>
<dbReference type="EMBL" id="CP133623">
    <property type="protein sequence ID" value="WMV58642.1"/>
    <property type="molecule type" value="Genomic_DNA"/>
</dbReference>
<gene>
    <name evidence="1" type="ORF">MTR67_052027</name>
</gene>
<organism evidence="1 2">
    <name type="scientific">Solanum verrucosum</name>
    <dbReference type="NCBI Taxonomy" id="315347"/>
    <lineage>
        <taxon>Eukaryota</taxon>
        <taxon>Viridiplantae</taxon>
        <taxon>Streptophyta</taxon>
        <taxon>Embryophyta</taxon>
        <taxon>Tracheophyta</taxon>
        <taxon>Spermatophyta</taxon>
        <taxon>Magnoliopsida</taxon>
        <taxon>eudicotyledons</taxon>
        <taxon>Gunneridae</taxon>
        <taxon>Pentapetalae</taxon>
        <taxon>asterids</taxon>
        <taxon>lamiids</taxon>
        <taxon>Solanales</taxon>
        <taxon>Solanaceae</taxon>
        <taxon>Solanoideae</taxon>
        <taxon>Solaneae</taxon>
        <taxon>Solanum</taxon>
    </lineage>
</organism>
<evidence type="ECO:0008006" key="3">
    <source>
        <dbReference type="Google" id="ProtNLM"/>
    </source>
</evidence>
<proteinExistence type="predicted"/>
<dbReference type="AlphaFoldDB" id="A0AAF0V5H1"/>